<dbReference type="NCBIfam" id="NF047389">
    <property type="entry name" value="ATPase_Sll1717"/>
    <property type="match status" value="1"/>
</dbReference>
<evidence type="ECO:0000313" key="2">
    <source>
        <dbReference type="Proteomes" id="UP000649739"/>
    </source>
</evidence>
<proteinExistence type="predicted"/>
<sequence>MYVGSAENFTHWSRPAAIRQASRAEVPMRPAYRDLYFGKSDARNEVSEDQSSFLKSYVDLSEASSELVCGRKFLVLGPKGTGKSALAWYLQATENEGSHLVLVKDATTLPLSEVPRVQTGQVAGPERTVVAWKFIILCNYLELLLRDTDCDLQFSKEVQRVSKLLRDFGFMGDAAGRALLKASSTTVEIPIPKLGTIYRRESKPYLNIYNLVPYLEDWLSSAQSSSRHLLVVDGLDSIFLNDEKYDESLSSLVQAAYSVNQRLMSSKASGSVVLLVRNDAFSRISLSLPDSQKMRDDLSFDLDWRVLSGAAGVNAPLIRLANQKAAKALEIDSVHVLDYFPKRIEVGQRRNGRSRSFSTLQYLLNMTRHTPRDLLRLFEEIRKVESSEIYGNGNPRGELRQDVIREGVLQYSTKYFVGAISNEFVGFEGGPESASVALSALKKVDKQEFDADEFEVALKELDGATVPATRLLSLLFYAGAIGNRVAGKTESYMHFYHRRDDSEVYLKGAFVLHNALVHAWNIHR</sequence>
<comment type="caution">
    <text evidence="1">The sequence shown here is derived from an EMBL/GenBank/DDBJ whole genome shotgun (WGS) entry which is preliminary data.</text>
</comment>
<keyword evidence="2" id="KW-1185">Reference proteome</keyword>
<protein>
    <submittedName>
        <fullName evidence="1">Uncharacterized protein</fullName>
    </submittedName>
</protein>
<dbReference type="AlphaFoldDB" id="A0A8J3F5Y2"/>
<dbReference type="InterPro" id="IPR027417">
    <property type="entry name" value="P-loop_NTPase"/>
</dbReference>
<gene>
    <name evidence="1" type="ORF">GCM10010123_02160</name>
</gene>
<organism evidence="1 2">
    <name type="scientific">Pilimelia anulata</name>
    <dbReference type="NCBI Taxonomy" id="53371"/>
    <lineage>
        <taxon>Bacteria</taxon>
        <taxon>Bacillati</taxon>
        <taxon>Actinomycetota</taxon>
        <taxon>Actinomycetes</taxon>
        <taxon>Micromonosporales</taxon>
        <taxon>Micromonosporaceae</taxon>
        <taxon>Pilimelia</taxon>
    </lineage>
</organism>
<evidence type="ECO:0000313" key="1">
    <source>
        <dbReference type="EMBL" id="GGJ75807.1"/>
    </source>
</evidence>
<dbReference type="EMBL" id="BMQB01000001">
    <property type="protein sequence ID" value="GGJ75807.1"/>
    <property type="molecule type" value="Genomic_DNA"/>
</dbReference>
<accession>A0A8J3F5Y2</accession>
<dbReference type="SUPFAM" id="SSF52540">
    <property type="entry name" value="P-loop containing nucleoside triphosphate hydrolases"/>
    <property type="match status" value="1"/>
</dbReference>
<name>A0A8J3F5Y2_9ACTN</name>
<reference evidence="1" key="1">
    <citation type="journal article" date="2014" name="Int. J. Syst. Evol. Microbiol.">
        <title>Complete genome sequence of Corynebacterium casei LMG S-19264T (=DSM 44701T), isolated from a smear-ripened cheese.</title>
        <authorList>
            <consortium name="US DOE Joint Genome Institute (JGI-PGF)"/>
            <person name="Walter F."/>
            <person name="Albersmeier A."/>
            <person name="Kalinowski J."/>
            <person name="Ruckert C."/>
        </authorList>
    </citation>
    <scope>NUCLEOTIDE SEQUENCE</scope>
    <source>
        <strain evidence="1">JCM 3090</strain>
    </source>
</reference>
<dbReference type="Proteomes" id="UP000649739">
    <property type="component" value="Unassembled WGS sequence"/>
</dbReference>
<dbReference type="InterPro" id="IPR059206">
    <property type="entry name" value="Sll1717-like"/>
</dbReference>
<reference evidence="1" key="2">
    <citation type="submission" date="2020-09" db="EMBL/GenBank/DDBJ databases">
        <authorList>
            <person name="Sun Q."/>
            <person name="Ohkuma M."/>
        </authorList>
    </citation>
    <scope>NUCLEOTIDE SEQUENCE</scope>
    <source>
        <strain evidence="1">JCM 3090</strain>
    </source>
</reference>